<protein>
    <submittedName>
        <fullName evidence="4">Quinone oxidoreductase</fullName>
    </submittedName>
</protein>
<dbReference type="SUPFAM" id="SSF51735">
    <property type="entry name" value="NAD(P)-binding Rossmann-fold domains"/>
    <property type="match status" value="1"/>
</dbReference>
<keyword evidence="1" id="KW-0521">NADP</keyword>
<proteinExistence type="predicted"/>
<dbReference type="Pfam" id="PF08240">
    <property type="entry name" value="ADH_N"/>
    <property type="match status" value="1"/>
</dbReference>
<dbReference type="Proteomes" id="UP001418444">
    <property type="component" value="Unassembled WGS sequence"/>
</dbReference>
<dbReference type="PANTHER" id="PTHR48106">
    <property type="entry name" value="QUINONE OXIDOREDUCTASE PIG3-RELATED"/>
    <property type="match status" value="1"/>
</dbReference>
<dbReference type="InterPro" id="IPR036291">
    <property type="entry name" value="NAD(P)-bd_dom_sf"/>
</dbReference>
<comment type="caution">
    <text evidence="4">The sequence shown here is derived from an EMBL/GenBank/DDBJ whole genome shotgun (WGS) entry which is preliminary data.</text>
</comment>
<evidence type="ECO:0000313" key="4">
    <source>
        <dbReference type="EMBL" id="GAA3970721.1"/>
    </source>
</evidence>
<reference evidence="5" key="1">
    <citation type="journal article" date="2019" name="Int. J. Syst. Evol. Microbiol.">
        <title>The Global Catalogue of Microorganisms (GCM) 10K type strain sequencing project: providing services to taxonomists for standard genome sequencing and annotation.</title>
        <authorList>
            <consortium name="The Broad Institute Genomics Platform"/>
            <consortium name="The Broad Institute Genome Sequencing Center for Infectious Disease"/>
            <person name="Wu L."/>
            <person name="Ma J."/>
        </authorList>
    </citation>
    <scope>NUCLEOTIDE SEQUENCE [LARGE SCALE GENOMIC DNA]</scope>
    <source>
        <strain evidence="5">JCM 16923</strain>
    </source>
</reference>
<evidence type="ECO:0000259" key="3">
    <source>
        <dbReference type="SMART" id="SM00829"/>
    </source>
</evidence>
<keyword evidence="5" id="KW-1185">Reference proteome</keyword>
<feature type="domain" description="Enoyl reductase (ER)" evidence="3">
    <location>
        <begin position="5"/>
        <end position="314"/>
    </location>
</feature>
<organism evidence="4 5">
    <name type="scientific">Gordonia caeni</name>
    <dbReference type="NCBI Taxonomy" id="1007097"/>
    <lineage>
        <taxon>Bacteria</taxon>
        <taxon>Bacillati</taxon>
        <taxon>Actinomycetota</taxon>
        <taxon>Actinomycetes</taxon>
        <taxon>Mycobacteriales</taxon>
        <taxon>Gordoniaceae</taxon>
        <taxon>Gordonia</taxon>
    </lineage>
</organism>
<dbReference type="InterPro" id="IPR047618">
    <property type="entry name" value="QOR-like"/>
</dbReference>
<dbReference type="InterPro" id="IPR020843">
    <property type="entry name" value="ER"/>
</dbReference>
<dbReference type="CDD" id="cd05286">
    <property type="entry name" value="QOR2"/>
    <property type="match status" value="1"/>
</dbReference>
<dbReference type="InterPro" id="IPR011032">
    <property type="entry name" value="GroES-like_sf"/>
</dbReference>
<accession>A0ABP7PUL0</accession>
<dbReference type="EMBL" id="BAAAZW010000014">
    <property type="protein sequence ID" value="GAA3970721.1"/>
    <property type="molecule type" value="Genomic_DNA"/>
</dbReference>
<dbReference type="SUPFAM" id="SSF50129">
    <property type="entry name" value="GroES-like"/>
    <property type="match status" value="1"/>
</dbReference>
<dbReference type="Gene3D" id="3.90.180.10">
    <property type="entry name" value="Medium-chain alcohol dehydrogenases, catalytic domain"/>
    <property type="match status" value="1"/>
</dbReference>
<dbReference type="PANTHER" id="PTHR48106:SF13">
    <property type="entry name" value="QUINONE OXIDOREDUCTASE-RELATED"/>
    <property type="match status" value="1"/>
</dbReference>
<dbReference type="InterPro" id="IPR013149">
    <property type="entry name" value="ADH-like_C"/>
</dbReference>
<name>A0ABP7PUL0_9ACTN</name>
<keyword evidence="2" id="KW-0560">Oxidoreductase</keyword>
<dbReference type="Pfam" id="PF00107">
    <property type="entry name" value="ADH_zinc_N"/>
    <property type="match status" value="1"/>
</dbReference>
<dbReference type="InterPro" id="IPR013154">
    <property type="entry name" value="ADH-like_N"/>
</dbReference>
<sequence>MTSTGGPDVLSYGPVPDPQPGPGEVLVRVHAAGVNFIDTYFRGGLYPVDLPYTPGSEGAGEVVALGPGTTGFEVGARVAWCNVPGSYAELVAVPADRALAVPDGVSYEVAGSSLLRGLTAHYLLDGSAHPESGDTVLVHAGAGGVGLILTQLAHARRLRVITTVSSDRKEQLSRAAGAAEVLRYTDDVPARVRELTGGRGVPVVYDGVGAATFEQSLHAAAVRGLVVLFGAASGPVPPFDLQRLNPLGSLTVTRPTLANFIADPAELAWRAGEYFRALADGTVDVRVGQSYPLAEAAQAHRDLEGRRTTGSTVLVP</sequence>
<gene>
    <name evidence="4" type="ORF">GCM10022231_35240</name>
</gene>
<evidence type="ECO:0000256" key="1">
    <source>
        <dbReference type="ARBA" id="ARBA00022857"/>
    </source>
</evidence>
<dbReference type="SMART" id="SM00829">
    <property type="entry name" value="PKS_ER"/>
    <property type="match status" value="1"/>
</dbReference>
<evidence type="ECO:0000256" key="2">
    <source>
        <dbReference type="ARBA" id="ARBA00023002"/>
    </source>
</evidence>
<dbReference type="Gene3D" id="3.40.50.720">
    <property type="entry name" value="NAD(P)-binding Rossmann-like Domain"/>
    <property type="match status" value="1"/>
</dbReference>
<evidence type="ECO:0000313" key="5">
    <source>
        <dbReference type="Proteomes" id="UP001418444"/>
    </source>
</evidence>